<keyword evidence="2" id="KW-1185">Reference proteome</keyword>
<evidence type="ECO:0000313" key="2">
    <source>
        <dbReference type="Proteomes" id="UP000821865"/>
    </source>
</evidence>
<proteinExistence type="predicted"/>
<sequence>MRDRPNGASKRQREELGCHFDKRMRPHMTGRRIDGGAGWLMHVENVARMRVRQAAVVGKRGDSRSTLLPSCARDKERPAISFAPTARQGGSAAVHGTPNCARDKGRPVSELAPTAEREGYTAAYSFEKGTRDKGRPASICVRASKRGGSDAARWTLNCAEDKGQRASLCQHLSRVALVRHQPVLGNPVDEKDVLFHVPEHLRKSTSKKSEEMLSNQMLSGIPEVDLGIEERIRNIEATEEAKLKLIRDRMARKERETSFVPTNMAVNFVQHNRFNIDDGSRSRHMRRPVREKEPPPPKPVVVIAEAEGVADQIPGRLGRGGKGSSRSRGNDDEKATDDFHFEKFKKQFRRY</sequence>
<evidence type="ECO:0000313" key="1">
    <source>
        <dbReference type="EMBL" id="KAH7980200.1"/>
    </source>
</evidence>
<reference evidence="1" key="1">
    <citation type="submission" date="2020-05" db="EMBL/GenBank/DDBJ databases">
        <title>Large-scale comparative analyses of tick genomes elucidate their genetic diversity and vector capacities.</title>
        <authorList>
            <person name="Jia N."/>
            <person name="Wang J."/>
            <person name="Shi W."/>
            <person name="Du L."/>
            <person name="Sun Y."/>
            <person name="Zhan W."/>
            <person name="Jiang J."/>
            <person name="Wang Q."/>
            <person name="Zhang B."/>
            <person name="Ji P."/>
            <person name="Sakyi L.B."/>
            <person name="Cui X."/>
            <person name="Yuan T."/>
            <person name="Jiang B."/>
            <person name="Yang W."/>
            <person name="Lam T.T.-Y."/>
            <person name="Chang Q."/>
            <person name="Ding S."/>
            <person name="Wang X."/>
            <person name="Zhu J."/>
            <person name="Ruan X."/>
            <person name="Zhao L."/>
            <person name="Wei J."/>
            <person name="Que T."/>
            <person name="Du C."/>
            <person name="Cheng J."/>
            <person name="Dai P."/>
            <person name="Han X."/>
            <person name="Huang E."/>
            <person name="Gao Y."/>
            <person name="Liu J."/>
            <person name="Shao H."/>
            <person name="Ye R."/>
            <person name="Li L."/>
            <person name="Wei W."/>
            <person name="Wang X."/>
            <person name="Wang C."/>
            <person name="Yang T."/>
            <person name="Huo Q."/>
            <person name="Li W."/>
            <person name="Guo W."/>
            <person name="Chen H."/>
            <person name="Zhou L."/>
            <person name="Ni X."/>
            <person name="Tian J."/>
            <person name="Zhou Y."/>
            <person name="Sheng Y."/>
            <person name="Liu T."/>
            <person name="Pan Y."/>
            <person name="Xia L."/>
            <person name="Li J."/>
            <person name="Zhao F."/>
            <person name="Cao W."/>
        </authorList>
    </citation>
    <scope>NUCLEOTIDE SEQUENCE</scope>
    <source>
        <strain evidence="1">Dsil-2018</strain>
    </source>
</reference>
<protein>
    <submittedName>
        <fullName evidence="1">Uncharacterized protein</fullName>
    </submittedName>
</protein>
<accession>A0ACB8E0N9</accession>
<organism evidence="1 2">
    <name type="scientific">Dermacentor silvarum</name>
    <name type="common">Tick</name>
    <dbReference type="NCBI Taxonomy" id="543639"/>
    <lineage>
        <taxon>Eukaryota</taxon>
        <taxon>Metazoa</taxon>
        <taxon>Ecdysozoa</taxon>
        <taxon>Arthropoda</taxon>
        <taxon>Chelicerata</taxon>
        <taxon>Arachnida</taxon>
        <taxon>Acari</taxon>
        <taxon>Parasitiformes</taxon>
        <taxon>Ixodida</taxon>
        <taxon>Ixodoidea</taxon>
        <taxon>Ixodidae</taxon>
        <taxon>Rhipicephalinae</taxon>
        <taxon>Dermacentor</taxon>
    </lineage>
</organism>
<dbReference type="EMBL" id="CM023470">
    <property type="protein sequence ID" value="KAH7980200.1"/>
    <property type="molecule type" value="Genomic_DNA"/>
</dbReference>
<comment type="caution">
    <text evidence="1">The sequence shown here is derived from an EMBL/GenBank/DDBJ whole genome shotgun (WGS) entry which is preliminary data.</text>
</comment>
<gene>
    <name evidence="1" type="ORF">HPB49_013768</name>
</gene>
<dbReference type="Proteomes" id="UP000821865">
    <property type="component" value="Chromosome 1"/>
</dbReference>
<name>A0ACB8E0N9_DERSI</name>